<evidence type="ECO:0000256" key="7">
    <source>
        <dbReference type="RuleBase" id="RU003619"/>
    </source>
</evidence>
<feature type="domain" description="Small ribosomal subunit protein uS7" evidence="8">
    <location>
        <begin position="1"/>
        <end position="154"/>
    </location>
</feature>
<dbReference type="PANTHER" id="PTHR11205">
    <property type="entry name" value="RIBOSOMAL PROTEIN S7"/>
    <property type="match status" value="1"/>
</dbReference>
<evidence type="ECO:0000313" key="9">
    <source>
        <dbReference type="EMBL" id="PWJ40848.1"/>
    </source>
</evidence>
<name>A0A315Z857_SEDFL</name>
<keyword evidence="3 6" id="KW-0694">RNA-binding</keyword>
<dbReference type="CDD" id="cd14869">
    <property type="entry name" value="uS7_Bacteria"/>
    <property type="match status" value="1"/>
</dbReference>
<dbReference type="PIRSF" id="PIRSF002122">
    <property type="entry name" value="RPS7p_RPS7a_RPS5e_RPS7o"/>
    <property type="match status" value="1"/>
</dbReference>
<dbReference type="Gene3D" id="1.10.455.10">
    <property type="entry name" value="Ribosomal protein S7 domain"/>
    <property type="match status" value="1"/>
</dbReference>
<comment type="subunit">
    <text evidence="6">Part of the 30S ribosomal subunit. Contacts proteins S9 and S11.</text>
</comment>
<evidence type="ECO:0000256" key="3">
    <source>
        <dbReference type="ARBA" id="ARBA00022884"/>
    </source>
</evidence>
<dbReference type="HAMAP" id="MF_00480_B">
    <property type="entry name" value="Ribosomal_uS7_B"/>
    <property type="match status" value="1"/>
</dbReference>
<reference evidence="9 10" key="1">
    <citation type="submission" date="2018-03" db="EMBL/GenBank/DDBJ databases">
        <title>Genomic Encyclopedia of Archaeal and Bacterial Type Strains, Phase II (KMG-II): from individual species to whole genera.</title>
        <authorList>
            <person name="Goeker M."/>
        </authorList>
    </citation>
    <scope>NUCLEOTIDE SEQUENCE [LARGE SCALE GENOMIC DNA]</scope>
    <source>
        <strain evidence="9 10">DSM 28229</strain>
    </source>
</reference>
<evidence type="ECO:0000256" key="2">
    <source>
        <dbReference type="ARBA" id="ARBA00022730"/>
    </source>
</evidence>
<keyword evidence="6" id="KW-0820">tRNA-binding</keyword>
<organism evidence="9 10">
    <name type="scientific">Sediminitomix flava</name>
    <dbReference type="NCBI Taxonomy" id="379075"/>
    <lineage>
        <taxon>Bacteria</taxon>
        <taxon>Pseudomonadati</taxon>
        <taxon>Bacteroidota</taxon>
        <taxon>Cytophagia</taxon>
        <taxon>Cytophagales</taxon>
        <taxon>Flammeovirgaceae</taxon>
        <taxon>Sediminitomix</taxon>
    </lineage>
</organism>
<dbReference type="OrthoDB" id="9807653at2"/>
<dbReference type="InterPro" id="IPR020606">
    <property type="entry name" value="Ribosomal_uS7_CS"/>
</dbReference>
<dbReference type="RefSeq" id="WP_109619643.1">
    <property type="nucleotide sequence ID" value="NZ_QGDO01000004.1"/>
</dbReference>
<protein>
    <recommendedName>
        <fullName evidence="6">Small ribosomal subunit protein uS7</fullName>
    </recommendedName>
</protein>
<comment type="caution">
    <text evidence="9">The sequence shown here is derived from an EMBL/GenBank/DDBJ whole genome shotgun (WGS) entry which is preliminary data.</text>
</comment>
<sequence length="161" mass="18309">MRKSKPKKRYVLPDPKFGDTLVTKFVNNLMLDGKKSVSYKIFYGALELVEERLGKNSDEPVSGLDVWKKALNNCTPAVEVKSRRVGGATFQVPMEVRPERKQSLGIKWMIMFARKRNEKTMIERLAGEIIAASKGEGGAMKKKDDTHRMAEANKAFSHFRF</sequence>
<dbReference type="GO" id="GO:0006412">
    <property type="term" value="P:translation"/>
    <property type="evidence" value="ECO:0007669"/>
    <property type="project" value="UniProtKB-UniRule"/>
</dbReference>
<dbReference type="InterPro" id="IPR005717">
    <property type="entry name" value="Ribosomal_uS7_bac/org-type"/>
</dbReference>
<dbReference type="InterPro" id="IPR000235">
    <property type="entry name" value="Ribosomal_uS7"/>
</dbReference>
<gene>
    <name evidence="6" type="primary">rpsG</name>
    <name evidence="9" type="ORF">BC781_104107</name>
</gene>
<evidence type="ECO:0000256" key="4">
    <source>
        <dbReference type="ARBA" id="ARBA00022980"/>
    </source>
</evidence>
<dbReference type="Proteomes" id="UP000245535">
    <property type="component" value="Unassembled WGS sequence"/>
</dbReference>
<keyword evidence="4 6" id="KW-0689">Ribosomal protein</keyword>
<dbReference type="Pfam" id="PF00177">
    <property type="entry name" value="Ribosomal_S7"/>
    <property type="match status" value="1"/>
</dbReference>
<comment type="similarity">
    <text evidence="1 6 7">Belongs to the universal ribosomal protein uS7 family.</text>
</comment>
<keyword evidence="2 6" id="KW-0699">rRNA-binding</keyword>
<evidence type="ECO:0000313" key="10">
    <source>
        <dbReference type="Proteomes" id="UP000245535"/>
    </source>
</evidence>
<proteinExistence type="inferred from homology"/>
<evidence type="ECO:0000256" key="5">
    <source>
        <dbReference type="ARBA" id="ARBA00023274"/>
    </source>
</evidence>
<dbReference type="InterPro" id="IPR036823">
    <property type="entry name" value="Ribosomal_uS7_dom_sf"/>
</dbReference>
<dbReference type="GO" id="GO:0000049">
    <property type="term" value="F:tRNA binding"/>
    <property type="evidence" value="ECO:0007669"/>
    <property type="project" value="UniProtKB-UniRule"/>
</dbReference>
<dbReference type="GO" id="GO:0003735">
    <property type="term" value="F:structural constituent of ribosome"/>
    <property type="evidence" value="ECO:0007669"/>
    <property type="project" value="InterPro"/>
</dbReference>
<dbReference type="PROSITE" id="PS00052">
    <property type="entry name" value="RIBOSOMAL_S7"/>
    <property type="match status" value="1"/>
</dbReference>
<keyword evidence="10" id="KW-1185">Reference proteome</keyword>
<keyword evidence="5 6" id="KW-0687">Ribonucleoprotein</keyword>
<evidence type="ECO:0000256" key="1">
    <source>
        <dbReference type="ARBA" id="ARBA00007151"/>
    </source>
</evidence>
<dbReference type="GO" id="GO:0019843">
    <property type="term" value="F:rRNA binding"/>
    <property type="evidence" value="ECO:0007669"/>
    <property type="project" value="UniProtKB-UniRule"/>
</dbReference>
<accession>A0A315Z857</accession>
<dbReference type="AlphaFoldDB" id="A0A315Z857"/>
<dbReference type="GO" id="GO:0015935">
    <property type="term" value="C:small ribosomal subunit"/>
    <property type="evidence" value="ECO:0007669"/>
    <property type="project" value="InterPro"/>
</dbReference>
<dbReference type="NCBIfam" id="TIGR01029">
    <property type="entry name" value="rpsG_bact"/>
    <property type="match status" value="1"/>
</dbReference>
<comment type="function">
    <text evidence="6">One of the primary rRNA binding proteins, it binds directly to 16S rRNA where it nucleates assembly of the head domain of the 30S subunit. Is located at the subunit interface close to the decoding center, probably blocks exit of the E-site tRNA.</text>
</comment>
<evidence type="ECO:0000259" key="8">
    <source>
        <dbReference type="Pfam" id="PF00177"/>
    </source>
</evidence>
<dbReference type="SUPFAM" id="SSF47973">
    <property type="entry name" value="Ribosomal protein S7"/>
    <property type="match status" value="1"/>
</dbReference>
<dbReference type="FunFam" id="1.10.455.10:FF:000001">
    <property type="entry name" value="30S ribosomal protein S7"/>
    <property type="match status" value="1"/>
</dbReference>
<dbReference type="InterPro" id="IPR023798">
    <property type="entry name" value="Ribosomal_uS7_dom"/>
</dbReference>
<evidence type="ECO:0000256" key="6">
    <source>
        <dbReference type="HAMAP-Rule" id="MF_00480"/>
    </source>
</evidence>
<dbReference type="EMBL" id="QGDO01000004">
    <property type="protein sequence ID" value="PWJ40848.1"/>
    <property type="molecule type" value="Genomic_DNA"/>
</dbReference>